<feature type="compositionally biased region" description="Basic and acidic residues" evidence="3">
    <location>
        <begin position="550"/>
        <end position="566"/>
    </location>
</feature>
<dbReference type="InterPro" id="IPR001487">
    <property type="entry name" value="Bromodomain"/>
</dbReference>
<keyword evidence="6" id="KW-1185">Reference proteome</keyword>
<feature type="compositionally biased region" description="Polar residues" evidence="3">
    <location>
        <begin position="204"/>
        <end position="224"/>
    </location>
</feature>
<evidence type="ECO:0000256" key="1">
    <source>
        <dbReference type="ARBA" id="ARBA00023117"/>
    </source>
</evidence>
<name>A0A6A6HF74_VIRVR</name>
<feature type="compositionally biased region" description="Low complexity" evidence="3">
    <location>
        <begin position="584"/>
        <end position="597"/>
    </location>
</feature>
<dbReference type="InterPro" id="IPR036427">
    <property type="entry name" value="Bromodomain-like_sf"/>
</dbReference>
<feature type="domain" description="Bromo" evidence="4">
    <location>
        <begin position="715"/>
        <end position="831"/>
    </location>
</feature>
<feature type="compositionally biased region" description="Polar residues" evidence="3">
    <location>
        <begin position="287"/>
        <end position="300"/>
    </location>
</feature>
<feature type="compositionally biased region" description="Polar residues" evidence="3">
    <location>
        <begin position="424"/>
        <end position="442"/>
    </location>
</feature>
<feature type="compositionally biased region" description="Acidic residues" evidence="3">
    <location>
        <begin position="869"/>
        <end position="878"/>
    </location>
</feature>
<keyword evidence="1 2" id="KW-0103">Bromodomain</keyword>
<dbReference type="PANTHER" id="PTHR15398:SF4">
    <property type="entry name" value="BROMODOMAIN-CONTAINING PROTEIN 8 ISOFORM X1"/>
    <property type="match status" value="1"/>
</dbReference>
<evidence type="ECO:0000259" key="4">
    <source>
        <dbReference type="PROSITE" id="PS50014"/>
    </source>
</evidence>
<dbReference type="GO" id="GO:0006325">
    <property type="term" value="P:chromatin organization"/>
    <property type="evidence" value="ECO:0007669"/>
    <property type="project" value="UniProtKB-ARBA"/>
</dbReference>
<sequence length="886" mass="96455">MTEKLTAYTPLESLLLFQSLALNGVEPSTFSRTSDLLNNNPHVRSAKAYDSGRLSPDALRELYLRLLKEEVKSELDESTTSEAQESNGVPDAASRKRKRSPSLPSVQEASKHAHLIPQLIARLYARYREHTIREIREDERRYDALLQEVEDIQTGKWDERLTRQDSQETKASSHPPTRTSQSPTAPDHDMKQSAESSEDRRSITDATRVSPSVANAEPQVTQEEPNLAQAKIDAVIDHPAKAATSENIASSTPGPQALSSTQQSTAQTDTPSQHPTPIARLPPPKPSSSGYRLNSPSVHQSPYAPSPTSSVPGVGVSPSLNPPHVAPDGRTPSSSSPVVLPPPSGMQYFSPDPNNPPYSGPTTYSPQQYGQPPRYSASSIASNEGQNTYSYPPNQYAQHASRTQMAPPYPPQPGGIMLPPFQLDVQTSGRSNQQHQPPSNTPAARPHRQSSPTLSRAVQSRLDQPRSLAAGPTPSQVKEFEHVAELLLPKLPSRNTKWRKLPQPPELSIPRSPTRPPLETLSPVKQRRPSPEVEVNAAKPKRQQRRTRAGGHESEDTKVSIEEHPSDAGTQAKHSRTRPHKARGGSVSSSAVASSIRGRTRSQSIISHAESSVQDNEPSSQRTVKPEPPSTPAGSGALSDIAASESTPTEARVTRRRAGTLQSTIDTAQKRKRPTREQSESPPPMEMPPSSPGKQYISASRNFSRTSLTIMNDITSHKYASYFAQPVTERQAEGYHDIVYRGQDLRTIQKLINNGSKVIAGMISANPSFDASQPPLASPGGPSGGSGTVLVPANPNIMPPHAIVNSSQLEKEIMRMFANAVMFNPGDEGMVKETREMAEDVQQMVRQWRGAERTQTGTPVHSGARAKGDEEDEGGDEEGASKRRKL</sequence>
<feature type="region of interest" description="Disordered" evidence="3">
    <location>
        <begin position="156"/>
        <end position="225"/>
    </location>
</feature>
<feature type="compositionally biased region" description="Polar residues" evidence="3">
    <location>
        <begin position="78"/>
        <end position="87"/>
    </location>
</feature>
<accession>A0A6A6HF74</accession>
<dbReference type="EMBL" id="ML991784">
    <property type="protein sequence ID" value="KAF2236581.1"/>
    <property type="molecule type" value="Genomic_DNA"/>
</dbReference>
<feature type="region of interest" description="Disordered" evidence="3">
    <location>
        <begin position="847"/>
        <end position="886"/>
    </location>
</feature>
<proteinExistence type="predicted"/>
<feature type="compositionally biased region" description="Basic residues" evidence="3">
    <location>
        <begin position="539"/>
        <end position="549"/>
    </location>
</feature>
<evidence type="ECO:0000313" key="5">
    <source>
        <dbReference type="EMBL" id="KAF2236581.1"/>
    </source>
</evidence>
<feature type="compositionally biased region" description="Polar residues" evidence="3">
    <location>
        <begin position="244"/>
        <end position="258"/>
    </location>
</feature>
<reference evidence="5" key="1">
    <citation type="journal article" date="2020" name="Stud. Mycol.">
        <title>101 Dothideomycetes genomes: a test case for predicting lifestyles and emergence of pathogens.</title>
        <authorList>
            <person name="Haridas S."/>
            <person name="Albert R."/>
            <person name="Binder M."/>
            <person name="Bloem J."/>
            <person name="Labutti K."/>
            <person name="Salamov A."/>
            <person name="Andreopoulos B."/>
            <person name="Baker S."/>
            <person name="Barry K."/>
            <person name="Bills G."/>
            <person name="Bluhm B."/>
            <person name="Cannon C."/>
            <person name="Castanera R."/>
            <person name="Culley D."/>
            <person name="Daum C."/>
            <person name="Ezra D."/>
            <person name="Gonzalez J."/>
            <person name="Henrissat B."/>
            <person name="Kuo A."/>
            <person name="Liang C."/>
            <person name="Lipzen A."/>
            <person name="Lutzoni F."/>
            <person name="Magnuson J."/>
            <person name="Mondo S."/>
            <person name="Nolan M."/>
            <person name="Ohm R."/>
            <person name="Pangilinan J."/>
            <person name="Park H.-J."/>
            <person name="Ramirez L."/>
            <person name="Alfaro M."/>
            <person name="Sun H."/>
            <person name="Tritt A."/>
            <person name="Yoshinaga Y."/>
            <person name="Zwiers L.-H."/>
            <person name="Turgeon B."/>
            <person name="Goodwin S."/>
            <person name="Spatafora J."/>
            <person name="Crous P."/>
            <person name="Grigoriev I."/>
        </authorList>
    </citation>
    <scope>NUCLEOTIDE SEQUENCE</scope>
    <source>
        <strain evidence="5">Tuck. ex Michener</strain>
    </source>
</reference>
<evidence type="ECO:0000313" key="6">
    <source>
        <dbReference type="Proteomes" id="UP000800092"/>
    </source>
</evidence>
<feature type="compositionally biased region" description="Basic and acidic residues" evidence="3">
    <location>
        <begin position="156"/>
        <end position="168"/>
    </location>
</feature>
<feature type="compositionally biased region" description="Basic residues" evidence="3">
    <location>
        <begin position="573"/>
        <end position="583"/>
    </location>
</feature>
<dbReference type="OrthoDB" id="21449at2759"/>
<feature type="compositionally biased region" description="Polar residues" evidence="3">
    <location>
        <begin position="449"/>
        <end position="462"/>
    </location>
</feature>
<feature type="region of interest" description="Disordered" evidence="3">
    <location>
        <begin position="770"/>
        <end position="789"/>
    </location>
</feature>
<dbReference type="Proteomes" id="UP000800092">
    <property type="component" value="Unassembled WGS sequence"/>
</dbReference>
<evidence type="ECO:0000256" key="2">
    <source>
        <dbReference type="PROSITE-ProRule" id="PRU00035"/>
    </source>
</evidence>
<dbReference type="SUPFAM" id="SSF47370">
    <property type="entry name" value="Bromodomain"/>
    <property type="match status" value="1"/>
</dbReference>
<dbReference type="PANTHER" id="PTHR15398">
    <property type="entry name" value="BROMODOMAIN-CONTAINING PROTEIN 8"/>
    <property type="match status" value="1"/>
</dbReference>
<feature type="region of interest" description="Disordered" evidence="3">
    <location>
        <begin position="495"/>
        <end position="697"/>
    </location>
</feature>
<gene>
    <name evidence="5" type="ORF">EV356DRAFT_530860</name>
</gene>
<feature type="compositionally biased region" description="Polar residues" evidence="3">
    <location>
        <begin position="169"/>
        <end position="184"/>
    </location>
</feature>
<organism evidence="5 6">
    <name type="scientific">Viridothelium virens</name>
    <name type="common">Speckled blister lichen</name>
    <name type="synonym">Trypethelium virens</name>
    <dbReference type="NCBI Taxonomy" id="1048519"/>
    <lineage>
        <taxon>Eukaryota</taxon>
        <taxon>Fungi</taxon>
        <taxon>Dikarya</taxon>
        <taxon>Ascomycota</taxon>
        <taxon>Pezizomycotina</taxon>
        <taxon>Dothideomycetes</taxon>
        <taxon>Dothideomycetes incertae sedis</taxon>
        <taxon>Trypetheliales</taxon>
        <taxon>Trypetheliaceae</taxon>
        <taxon>Viridothelium</taxon>
    </lineage>
</organism>
<feature type="compositionally biased region" description="Polar residues" evidence="3">
    <location>
        <begin position="601"/>
        <end position="623"/>
    </location>
</feature>
<dbReference type="AlphaFoldDB" id="A0A6A6HF74"/>
<dbReference type="Gene3D" id="1.20.920.10">
    <property type="entry name" value="Bromodomain-like"/>
    <property type="match status" value="1"/>
</dbReference>
<feature type="compositionally biased region" description="Pro residues" evidence="3">
    <location>
        <begin position="681"/>
        <end position="691"/>
    </location>
</feature>
<feature type="region of interest" description="Disordered" evidence="3">
    <location>
        <begin position="243"/>
        <end position="476"/>
    </location>
</feature>
<feature type="compositionally biased region" description="Low complexity" evidence="3">
    <location>
        <begin position="259"/>
        <end position="273"/>
    </location>
</feature>
<evidence type="ECO:0000256" key="3">
    <source>
        <dbReference type="SAM" id="MobiDB-lite"/>
    </source>
</evidence>
<feature type="compositionally biased region" description="Basic and acidic residues" evidence="3">
    <location>
        <begin position="186"/>
        <end position="203"/>
    </location>
</feature>
<dbReference type="GO" id="GO:0035267">
    <property type="term" value="C:NuA4 histone acetyltransferase complex"/>
    <property type="evidence" value="ECO:0007669"/>
    <property type="project" value="TreeGrafter"/>
</dbReference>
<feature type="region of interest" description="Disordered" evidence="3">
    <location>
        <begin position="74"/>
        <end position="111"/>
    </location>
</feature>
<dbReference type="PROSITE" id="PS50014">
    <property type="entry name" value="BROMODOMAIN_2"/>
    <property type="match status" value="1"/>
</dbReference>
<feature type="compositionally biased region" description="Low complexity" evidence="3">
    <location>
        <begin position="306"/>
        <end position="319"/>
    </location>
</feature>
<feature type="compositionally biased region" description="Polar residues" evidence="3">
    <location>
        <begin position="360"/>
        <end position="404"/>
    </location>
</feature>
<dbReference type="Pfam" id="PF00439">
    <property type="entry name" value="Bromodomain"/>
    <property type="match status" value="1"/>
</dbReference>
<protein>
    <recommendedName>
        <fullName evidence="4">Bromo domain-containing protein</fullName>
    </recommendedName>
</protein>